<accession>A0ABW2PY04</accession>
<dbReference type="Gene3D" id="1.10.3140.10">
    <property type="entry name" value="4-hydroxybutyryl-coa dehydratase, domain 1"/>
    <property type="match status" value="1"/>
</dbReference>
<name>A0ABW2PY04_9BACL</name>
<dbReference type="PANTHER" id="PTHR36117">
    <property type="entry name" value="4-HYDROXYPHENYLACETATE 3-MONOOXYGENASE-RELATED"/>
    <property type="match status" value="1"/>
</dbReference>
<keyword evidence="7" id="KW-1185">Reference proteome</keyword>
<comment type="caution">
    <text evidence="6">The sequence shown here is derived from an EMBL/GenBank/DDBJ whole genome shotgun (WGS) entry which is preliminary data.</text>
</comment>
<dbReference type="InterPro" id="IPR024674">
    <property type="entry name" value="HpaB/PvcC/4-BUDH_N"/>
</dbReference>
<dbReference type="Gene3D" id="1.20.140.10">
    <property type="entry name" value="Butyryl-CoA Dehydrogenase, subunit A, domain 3"/>
    <property type="match status" value="1"/>
</dbReference>
<keyword evidence="2" id="KW-0274">FAD</keyword>
<evidence type="ECO:0000259" key="4">
    <source>
        <dbReference type="Pfam" id="PF03241"/>
    </source>
</evidence>
<dbReference type="InterPro" id="IPR009100">
    <property type="entry name" value="AcylCoA_DH/oxidase_NM_dom_sf"/>
</dbReference>
<dbReference type="PIRSF" id="PIRSF000331">
    <property type="entry name" value="HpaA_HpaB"/>
    <property type="match status" value="1"/>
</dbReference>
<dbReference type="PANTHER" id="PTHR36117:SF3">
    <property type="entry name" value="4-HYDROXYPHENYLACETATE 3-MONOOXYGENASE-RELATED"/>
    <property type="match status" value="1"/>
</dbReference>
<evidence type="ECO:0000256" key="2">
    <source>
        <dbReference type="ARBA" id="ARBA00022827"/>
    </source>
</evidence>
<dbReference type="Pfam" id="PF11794">
    <property type="entry name" value="HpaB_N"/>
    <property type="match status" value="1"/>
</dbReference>
<dbReference type="InterPro" id="IPR024719">
    <property type="entry name" value="HpaB/PvcC/4-BUDH_C"/>
</dbReference>
<gene>
    <name evidence="6" type="ORF">ACFQRG_13870</name>
</gene>
<keyword evidence="1" id="KW-0285">Flavoprotein</keyword>
<evidence type="ECO:0000313" key="6">
    <source>
        <dbReference type="EMBL" id="MFC7394044.1"/>
    </source>
</evidence>
<feature type="domain" description="HpaB/PvcC/4-BUDH N-terminal" evidence="5">
    <location>
        <begin position="4"/>
        <end position="268"/>
    </location>
</feature>
<dbReference type="RefSeq" id="WP_380966988.1">
    <property type="nucleotide sequence ID" value="NZ_JBHTCO010000017.1"/>
</dbReference>
<reference evidence="7" key="1">
    <citation type="journal article" date="2019" name="Int. J. Syst. Evol. Microbiol.">
        <title>The Global Catalogue of Microorganisms (GCM) 10K type strain sequencing project: providing services to taxonomists for standard genome sequencing and annotation.</title>
        <authorList>
            <consortium name="The Broad Institute Genomics Platform"/>
            <consortium name="The Broad Institute Genome Sequencing Center for Infectious Disease"/>
            <person name="Wu L."/>
            <person name="Ma J."/>
        </authorList>
    </citation>
    <scope>NUCLEOTIDE SEQUENCE [LARGE SCALE GENOMIC DNA]</scope>
    <source>
        <strain evidence="7">CGMCC 1.16305</strain>
    </source>
</reference>
<dbReference type="InterPro" id="IPR004925">
    <property type="entry name" value="HpaB/PvcC/4-BUDH"/>
</dbReference>
<evidence type="ECO:0000259" key="5">
    <source>
        <dbReference type="Pfam" id="PF11794"/>
    </source>
</evidence>
<keyword evidence="3" id="KW-0560">Oxidoreductase</keyword>
<evidence type="ECO:0000313" key="7">
    <source>
        <dbReference type="Proteomes" id="UP001596505"/>
    </source>
</evidence>
<dbReference type="SUPFAM" id="SSF56645">
    <property type="entry name" value="Acyl-CoA dehydrogenase NM domain-like"/>
    <property type="match status" value="1"/>
</dbReference>
<evidence type="ECO:0000256" key="1">
    <source>
        <dbReference type="ARBA" id="ARBA00022630"/>
    </source>
</evidence>
<dbReference type="Gene3D" id="2.40.110.10">
    <property type="entry name" value="Butyryl-CoA Dehydrogenase, subunit A, domain 2"/>
    <property type="match status" value="1"/>
</dbReference>
<dbReference type="EMBL" id="JBHTCO010000017">
    <property type="protein sequence ID" value="MFC7394044.1"/>
    <property type="molecule type" value="Genomic_DNA"/>
</dbReference>
<sequence length="488" mass="54474">MVRTGTQYLESIKDKRNVFIGGKKADDVTTHPAFKGITRTIANLYDIAADESNNMTYETEDGTIANKIYMIPKSREDLRDRREAISKWSESTFGFVGRSPDHVAAFMAGFASSPEVFERGNPKLKNNALNFYKFARDNDLYLSYVIIPPQIDRSKAAHELEEKFLATGVYEERQDGIVIRGSQMLGTGAAVSDYLLVSCITPLKPGDETYAVSFVVPMDAPGLKLYARPSYAADKPSTYDYPLSTRFDESDALVVFDDVFIPWERVFIYKDIKLVQAQFHETPAHRLGNSQAQTRFVSKLKFIIGLARKIAAANGIDKIPAVAEKLGELASLASSAEGMLLASEYYCTIDKNGTAVPNSRFLYGAMGLQNTLYPQVIHIFRELVGGGVLQVPSSYKELINPETRNDMQKYIRSATVQVEEKVQLFKLAWDVIGSEFAGRHQQYEMFYAGAPFVAKGFSFRNYGYEEAVALADKCLESYGLPEEASVQN</sequence>
<organism evidence="6 7">
    <name type="scientific">Scopulibacillus cellulosilyticus</name>
    <dbReference type="NCBI Taxonomy" id="2665665"/>
    <lineage>
        <taxon>Bacteria</taxon>
        <taxon>Bacillati</taxon>
        <taxon>Bacillota</taxon>
        <taxon>Bacilli</taxon>
        <taxon>Bacillales</taxon>
        <taxon>Sporolactobacillaceae</taxon>
        <taxon>Scopulibacillus</taxon>
    </lineage>
</organism>
<protein>
    <submittedName>
        <fullName evidence="6">4-hydroxyphenylacetate 3-hydroxylase family protein</fullName>
    </submittedName>
</protein>
<evidence type="ECO:0000256" key="3">
    <source>
        <dbReference type="ARBA" id="ARBA00023002"/>
    </source>
</evidence>
<dbReference type="SUPFAM" id="SSF47203">
    <property type="entry name" value="Acyl-CoA dehydrogenase C-terminal domain-like"/>
    <property type="match status" value="1"/>
</dbReference>
<proteinExistence type="predicted"/>
<feature type="domain" description="HpaB/PvcC/4-BUDH C-terminal" evidence="4">
    <location>
        <begin position="276"/>
        <end position="475"/>
    </location>
</feature>
<dbReference type="Pfam" id="PF03241">
    <property type="entry name" value="HpaB"/>
    <property type="match status" value="1"/>
</dbReference>
<dbReference type="InterPro" id="IPR036250">
    <property type="entry name" value="AcylCo_DH-like_C"/>
</dbReference>
<dbReference type="InterPro" id="IPR046373">
    <property type="entry name" value="Acyl-CoA_Oxase/DH_mid-dom_sf"/>
</dbReference>
<dbReference type="Proteomes" id="UP001596505">
    <property type="component" value="Unassembled WGS sequence"/>
</dbReference>